<dbReference type="OrthoDB" id="9808081at2"/>
<dbReference type="CDD" id="cd00144">
    <property type="entry name" value="MPP_PPP_family"/>
    <property type="match status" value="1"/>
</dbReference>
<dbReference type="InterPro" id="IPR004843">
    <property type="entry name" value="Calcineurin-like_PHP"/>
</dbReference>
<dbReference type="InterPro" id="IPR029052">
    <property type="entry name" value="Metallo-depent_PP-like"/>
</dbReference>
<dbReference type="AlphaFoldDB" id="A0A250FNW0"/>
<dbReference type="Gene3D" id="3.60.21.10">
    <property type="match status" value="1"/>
</dbReference>
<evidence type="ECO:0000313" key="3">
    <source>
        <dbReference type="Proteomes" id="UP000217250"/>
    </source>
</evidence>
<dbReference type="PRINTS" id="PR00114">
    <property type="entry name" value="STPHPHTASE"/>
</dbReference>
<protein>
    <submittedName>
        <fullName evidence="2">Serine/threonine protein phosphatase</fullName>
    </submittedName>
</protein>
<dbReference type="GO" id="GO:0005737">
    <property type="term" value="C:cytoplasm"/>
    <property type="evidence" value="ECO:0007669"/>
    <property type="project" value="TreeGrafter"/>
</dbReference>
<accession>A0A250FNW0</accession>
<dbReference type="InterPro" id="IPR050126">
    <property type="entry name" value="Ap4A_hydrolase"/>
</dbReference>
<evidence type="ECO:0000259" key="1">
    <source>
        <dbReference type="Pfam" id="PF00149"/>
    </source>
</evidence>
<feature type="domain" description="Calcineurin-like phosphoesterase" evidence="1">
    <location>
        <begin position="1"/>
        <end position="139"/>
    </location>
</feature>
<dbReference type="InterPro" id="IPR006186">
    <property type="entry name" value="Ser/Thr-sp_prot-phosphatase"/>
</dbReference>
<reference evidence="3" key="1">
    <citation type="submission" date="2017-06" db="EMBL/GenBank/DDBJ databases">
        <title>Capnocytophaga spp. assemblies.</title>
        <authorList>
            <person name="Gulvik C.A."/>
        </authorList>
    </citation>
    <scope>NUCLEOTIDE SEQUENCE [LARGE SCALE GENOMIC DNA]</scope>
    <source>
        <strain evidence="3">H1496</strain>
    </source>
</reference>
<dbReference type="GO" id="GO:0110154">
    <property type="term" value="P:RNA decapping"/>
    <property type="evidence" value="ECO:0007669"/>
    <property type="project" value="TreeGrafter"/>
</dbReference>
<sequence length="232" mass="26838">MRTLVIGDIHGAYMALLEVLERAKVTPDDLLIFLGDYADRGKHTPQVLDYLIALQQTHQVICLRGNHDALCCDFLLGKPMSELWRSHGGKATEEAYKDYTKDDKQSHIDFLQSLRNYLLDGQNRLFLHAGFTNRGGVAHEFFTENFYWDRTLWELALATSEDMSPSDPYYPKRLTLYKEIYIGHTPTLNYGTDQPMCRHHIWNLDTGAGFGHRLTIMDIDTKEYWQSSMIND</sequence>
<proteinExistence type="predicted"/>
<evidence type="ECO:0000313" key="2">
    <source>
        <dbReference type="EMBL" id="ATA86754.1"/>
    </source>
</evidence>
<dbReference type="GeneID" id="84808108"/>
<dbReference type="PANTHER" id="PTHR42850">
    <property type="entry name" value="METALLOPHOSPHOESTERASE"/>
    <property type="match status" value="1"/>
</dbReference>
<dbReference type="KEGG" id="cgh:CGC50_05990"/>
<dbReference type="Pfam" id="PF00149">
    <property type="entry name" value="Metallophos"/>
    <property type="match status" value="1"/>
</dbReference>
<dbReference type="Proteomes" id="UP000217250">
    <property type="component" value="Chromosome"/>
</dbReference>
<dbReference type="GO" id="GO:0016791">
    <property type="term" value="F:phosphatase activity"/>
    <property type="evidence" value="ECO:0007669"/>
    <property type="project" value="TreeGrafter"/>
</dbReference>
<dbReference type="EMBL" id="CP022386">
    <property type="protein sequence ID" value="ATA86754.1"/>
    <property type="molecule type" value="Genomic_DNA"/>
</dbReference>
<dbReference type="GO" id="GO:0008803">
    <property type="term" value="F:bis(5'-nucleosyl)-tetraphosphatase (symmetrical) activity"/>
    <property type="evidence" value="ECO:0007669"/>
    <property type="project" value="TreeGrafter"/>
</dbReference>
<name>A0A250FNW0_9FLAO</name>
<dbReference type="PANTHER" id="PTHR42850:SF4">
    <property type="entry name" value="ZINC-DEPENDENT ENDOPOLYPHOSPHATASE"/>
    <property type="match status" value="1"/>
</dbReference>
<dbReference type="SUPFAM" id="SSF56300">
    <property type="entry name" value="Metallo-dependent phosphatases"/>
    <property type="match status" value="1"/>
</dbReference>
<gene>
    <name evidence="2" type="ORF">CGC50_05990</name>
</gene>
<dbReference type="RefSeq" id="WP_095910093.1">
    <property type="nucleotide sequence ID" value="NZ_CAUPXI010000002.1"/>
</dbReference>
<organism evidence="2 3">
    <name type="scientific">Capnocytophaga gingivalis</name>
    <dbReference type="NCBI Taxonomy" id="1017"/>
    <lineage>
        <taxon>Bacteria</taxon>
        <taxon>Pseudomonadati</taxon>
        <taxon>Bacteroidota</taxon>
        <taxon>Flavobacteriia</taxon>
        <taxon>Flavobacteriales</taxon>
        <taxon>Flavobacteriaceae</taxon>
        <taxon>Capnocytophaga</taxon>
    </lineage>
</organism>